<proteinExistence type="predicted"/>
<dbReference type="RefSeq" id="WP_220168351.1">
    <property type="nucleotide sequence ID" value="NZ_JAIBOA010000014.1"/>
</dbReference>
<evidence type="ECO:0000313" key="2">
    <source>
        <dbReference type="Proteomes" id="UP000774570"/>
    </source>
</evidence>
<dbReference type="Proteomes" id="UP000774570">
    <property type="component" value="Unassembled WGS sequence"/>
</dbReference>
<name>A0ABS7FXU4_9ACTN</name>
<accession>A0ABS7FXU4</accession>
<gene>
    <name evidence="1" type="ORF">K1Y72_22300</name>
</gene>
<sequence length="342" mass="36894">MDQSFLQHVDATVRAAVAEDPAFGELMPRMMQWSQEAPPTILTAAMMKMGEGVRDAPPNLGSILAVIAGAWVENGAASFPADEAVIARTVANADVCVAFAGAWRGATGEPLPHPSNDQPSQRIVDLLSRALPDPVGAMMAWFAMDRYALAARTMLATAPRVRAGVTDRDDKARRLGAVSEHFENVPFAATLLRVLDGERLLVLDRKSGNGWTVTFGGVSDNFQLHMLLAGALAGRPGGMPGERVDRDVVAYFTDTEPPGKVITTSPWFLYDAHGRRVYNEAAPADVPAVNGTRVLVLDEPRYPHSFPACRMHPMMTASLTVDGRHLPEDLAGWWPHIAPAAE</sequence>
<dbReference type="EMBL" id="JAIBOA010000014">
    <property type="protein sequence ID" value="MBW8485131.1"/>
    <property type="molecule type" value="Genomic_DNA"/>
</dbReference>
<comment type="caution">
    <text evidence="1">The sequence shown here is derived from an EMBL/GenBank/DDBJ whole genome shotgun (WGS) entry which is preliminary data.</text>
</comment>
<reference evidence="1 2" key="1">
    <citation type="submission" date="2021-07" db="EMBL/GenBank/DDBJ databases">
        <title>Actinomadura sp. PM05-2 isolated from lichen.</title>
        <authorList>
            <person name="Somphong A."/>
            <person name="Phongsopitanun W."/>
            <person name="Tanasupawat S."/>
            <person name="Peongsungnone V."/>
        </authorList>
    </citation>
    <scope>NUCLEOTIDE SEQUENCE [LARGE SCALE GENOMIC DNA]</scope>
    <source>
        <strain evidence="1 2">PM05-2</strain>
    </source>
</reference>
<organism evidence="1 2">
    <name type="scientific">Actinomadura parmotrematis</name>
    <dbReference type="NCBI Taxonomy" id="2864039"/>
    <lineage>
        <taxon>Bacteria</taxon>
        <taxon>Bacillati</taxon>
        <taxon>Actinomycetota</taxon>
        <taxon>Actinomycetes</taxon>
        <taxon>Streptosporangiales</taxon>
        <taxon>Thermomonosporaceae</taxon>
        <taxon>Actinomadura</taxon>
    </lineage>
</organism>
<protein>
    <submittedName>
        <fullName evidence="1">Uncharacterized protein</fullName>
    </submittedName>
</protein>
<evidence type="ECO:0000313" key="1">
    <source>
        <dbReference type="EMBL" id="MBW8485131.1"/>
    </source>
</evidence>
<keyword evidence="2" id="KW-1185">Reference proteome</keyword>